<evidence type="ECO:0000256" key="2">
    <source>
        <dbReference type="ARBA" id="ARBA00023015"/>
    </source>
</evidence>
<dbReference type="PROSITE" id="PS50931">
    <property type="entry name" value="HTH_LYSR"/>
    <property type="match status" value="1"/>
</dbReference>
<dbReference type="Gene3D" id="3.40.190.290">
    <property type="match status" value="1"/>
</dbReference>
<dbReference type="PANTHER" id="PTHR30427">
    <property type="entry name" value="TRANSCRIPTIONAL ACTIVATOR PROTEIN LYSR"/>
    <property type="match status" value="1"/>
</dbReference>
<dbReference type="Pfam" id="PF00126">
    <property type="entry name" value="HTH_1"/>
    <property type="match status" value="1"/>
</dbReference>
<dbReference type="InterPro" id="IPR000847">
    <property type="entry name" value="LysR_HTH_N"/>
</dbReference>
<dbReference type="EMBL" id="FNZM01000019">
    <property type="protein sequence ID" value="SEK10483.1"/>
    <property type="molecule type" value="Genomic_DNA"/>
</dbReference>
<dbReference type="InterPro" id="IPR036390">
    <property type="entry name" value="WH_DNA-bd_sf"/>
</dbReference>
<organism evidence="6 7">
    <name type="scientific">Paraburkholderia tropica</name>
    <dbReference type="NCBI Taxonomy" id="92647"/>
    <lineage>
        <taxon>Bacteria</taxon>
        <taxon>Pseudomonadati</taxon>
        <taxon>Pseudomonadota</taxon>
        <taxon>Betaproteobacteria</taxon>
        <taxon>Burkholderiales</taxon>
        <taxon>Burkholderiaceae</taxon>
        <taxon>Paraburkholderia</taxon>
    </lineage>
</organism>
<dbReference type="SUPFAM" id="SSF53850">
    <property type="entry name" value="Periplasmic binding protein-like II"/>
    <property type="match status" value="1"/>
</dbReference>
<dbReference type="PANTHER" id="PTHR30427:SF1">
    <property type="entry name" value="TRANSCRIPTIONAL ACTIVATOR PROTEIN LYSR"/>
    <property type="match status" value="1"/>
</dbReference>
<evidence type="ECO:0000313" key="6">
    <source>
        <dbReference type="EMBL" id="SEK10483.1"/>
    </source>
</evidence>
<dbReference type="InterPro" id="IPR036388">
    <property type="entry name" value="WH-like_DNA-bd_sf"/>
</dbReference>
<dbReference type="Pfam" id="PF03466">
    <property type="entry name" value="LysR_substrate"/>
    <property type="match status" value="1"/>
</dbReference>
<accession>A0AAQ1JX25</accession>
<proteinExistence type="inferred from homology"/>
<dbReference type="Proteomes" id="UP000183529">
    <property type="component" value="Unassembled WGS sequence"/>
</dbReference>
<dbReference type="Gene3D" id="1.10.10.10">
    <property type="entry name" value="Winged helix-like DNA-binding domain superfamily/Winged helix DNA-binding domain"/>
    <property type="match status" value="1"/>
</dbReference>
<dbReference type="RefSeq" id="WP_074986646.1">
    <property type="nucleotide sequence ID" value="NZ_CADFGN010000017.1"/>
</dbReference>
<dbReference type="GO" id="GO:0010628">
    <property type="term" value="P:positive regulation of gene expression"/>
    <property type="evidence" value="ECO:0007669"/>
    <property type="project" value="TreeGrafter"/>
</dbReference>
<evidence type="ECO:0000256" key="1">
    <source>
        <dbReference type="ARBA" id="ARBA00009437"/>
    </source>
</evidence>
<gene>
    <name evidence="6" type="ORF">SAMN05216550_11919</name>
</gene>
<keyword evidence="3" id="KW-0238">DNA-binding</keyword>
<dbReference type="InterPro" id="IPR005119">
    <property type="entry name" value="LysR_subst-bd"/>
</dbReference>
<sequence>MPDSEPSIRQIEAFRALMQTRTATRAAAALGVSQPAVSRLLADFEAGVGFALFERRNGRLWPTAHAHALHEEVERAFTGFERVIQAAAQIREQRRGALCIAGAPEFGADFLPRVAAAFAHEHERVDVALLALEPLLALERVAARRCDLAFVGAVAAPRSVRLEPLGEWPMRCIVPRGHRLARKRAVSAADCEGEAFVSFAAGTEARLRIDRAFSEAGVTRRLGVEASLAQAVVTLVEAGLGIALIDPLTAAAASARVAVKRFTPALPEPLYVAHHVDAARAPLAQAFVDQAVAALGRLR</sequence>
<keyword evidence="2" id="KW-0805">Transcription regulation</keyword>
<evidence type="ECO:0000313" key="7">
    <source>
        <dbReference type="Proteomes" id="UP000183529"/>
    </source>
</evidence>
<keyword evidence="4" id="KW-0804">Transcription</keyword>
<dbReference type="GO" id="GO:0003700">
    <property type="term" value="F:DNA-binding transcription factor activity"/>
    <property type="evidence" value="ECO:0007669"/>
    <property type="project" value="InterPro"/>
</dbReference>
<dbReference type="PRINTS" id="PR00039">
    <property type="entry name" value="HTHLYSR"/>
</dbReference>
<dbReference type="AlphaFoldDB" id="A0AAQ1JX25"/>
<name>A0AAQ1JX25_9BURK</name>
<dbReference type="GO" id="GO:0043565">
    <property type="term" value="F:sequence-specific DNA binding"/>
    <property type="evidence" value="ECO:0007669"/>
    <property type="project" value="TreeGrafter"/>
</dbReference>
<comment type="similarity">
    <text evidence="1">Belongs to the LysR transcriptional regulatory family.</text>
</comment>
<evidence type="ECO:0000256" key="3">
    <source>
        <dbReference type="ARBA" id="ARBA00023125"/>
    </source>
</evidence>
<dbReference type="SUPFAM" id="SSF46785">
    <property type="entry name" value="Winged helix' DNA-binding domain"/>
    <property type="match status" value="1"/>
</dbReference>
<evidence type="ECO:0000256" key="4">
    <source>
        <dbReference type="ARBA" id="ARBA00023163"/>
    </source>
</evidence>
<comment type="caution">
    <text evidence="6">The sequence shown here is derived from an EMBL/GenBank/DDBJ whole genome shotgun (WGS) entry which is preliminary data.</text>
</comment>
<feature type="domain" description="HTH lysR-type" evidence="5">
    <location>
        <begin position="6"/>
        <end position="63"/>
    </location>
</feature>
<evidence type="ECO:0000259" key="5">
    <source>
        <dbReference type="PROSITE" id="PS50931"/>
    </source>
</evidence>
<reference evidence="6 7" key="1">
    <citation type="submission" date="2016-10" db="EMBL/GenBank/DDBJ databases">
        <authorList>
            <person name="Varghese N."/>
            <person name="Submissions S."/>
        </authorList>
    </citation>
    <scope>NUCLEOTIDE SEQUENCE [LARGE SCALE GENOMIC DNA]</scope>
    <source>
        <strain evidence="6 7">LMG 22274</strain>
    </source>
</reference>
<protein>
    <submittedName>
        <fullName evidence="6">Transcriptional regulator, LysR family</fullName>
    </submittedName>
</protein>